<evidence type="ECO:0000313" key="2">
    <source>
        <dbReference type="Proteomes" id="UP001055811"/>
    </source>
</evidence>
<name>A0ACB8ZMM1_CICIN</name>
<sequence>MMLSQLPHCLTGDDGPGQLTSFGHTQEHDSGKYLKSGKHLWDQISLKMRERGFDRYAHHVYRQVEELVERVPGSKEGADVVGVDYAVMFDAFKFQVYMPSPVPPSLLIEMVLQWSLTSNSSYIKFGLKFSTLKIVATSIDVDSKDKNAASFHYWLDPHDSRPSSLPPEPGACGDDSKVDIPFDNTTDWRANVRDLEANEAELNKWEEVFLLSLHMLVTSIFYIYSMNFQSKYF</sequence>
<protein>
    <submittedName>
        <fullName evidence="1">Uncharacterized protein</fullName>
    </submittedName>
</protein>
<comment type="caution">
    <text evidence="1">The sequence shown here is derived from an EMBL/GenBank/DDBJ whole genome shotgun (WGS) entry which is preliminary data.</text>
</comment>
<organism evidence="1 2">
    <name type="scientific">Cichorium intybus</name>
    <name type="common">Chicory</name>
    <dbReference type="NCBI Taxonomy" id="13427"/>
    <lineage>
        <taxon>Eukaryota</taxon>
        <taxon>Viridiplantae</taxon>
        <taxon>Streptophyta</taxon>
        <taxon>Embryophyta</taxon>
        <taxon>Tracheophyta</taxon>
        <taxon>Spermatophyta</taxon>
        <taxon>Magnoliopsida</taxon>
        <taxon>eudicotyledons</taxon>
        <taxon>Gunneridae</taxon>
        <taxon>Pentapetalae</taxon>
        <taxon>asterids</taxon>
        <taxon>campanulids</taxon>
        <taxon>Asterales</taxon>
        <taxon>Asteraceae</taxon>
        <taxon>Cichorioideae</taxon>
        <taxon>Cichorieae</taxon>
        <taxon>Cichoriinae</taxon>
        <taxon>Cichorium</taxon>
    </lineage>
</organism>
<accession>A0ACB8ZMM1</accession>
<gene>
    <name evidence="1" type="ORF">L2E82_43420</name>
</gene>
<keyword evidence="2" id="KW-1185">Reference proteome</keyword>
<reference evidence="1 2" key="2">
    <citation type="journal article" date="2022" name="Mol. Ecol. Resour.">
        <title>The genomes of chicory, endive, great burdock and yacon provide insights into Asteraceae paleo-polyploidization history and plant inulin production.</title>
        <authorList>
            <person name="Fan W."/>
            <person name="Wang S."/>
            <person name="Wang H."/>
            <person name="Wang A."/>
            <person name="Jiang F."/>
            <person name="Liu H."/>
            <person name="Zhao H."/>
            <person name="Xu D."/>
            <person name="Zhang Y."/>
        </authorList>
    </citation>
    <scope>NUCLEOTIDE SEQUENCE [LARGE SCALE GENOMIC DNA]</scope>
    <source>
        <strain evidence="2">cv. Punajuju</strain>
        <tissue evidence="1">Leaves</tissue>
    </source>
</reference>
<proteinExistence type="predicted"/>
<dbReference type="EMBL" id="CM042016">
    <property type="protein sequence ID" value="KAI3699247.1"/>
    <property type="molecule type" value="Genomic_DNA"/>
</dbReference>
<evidence type="ECO:0000313" key="1">
    <source>
        <dbReference type="EMBL" id="KAI3699247.1"/>
    </source>
</evidence>
<reference evidence="2" key="1">
    <citation type="journal article" date="2022" name="Mol. Ecol. Resour.">
        <title>The genomes of chicory, endive, great burdock and yacon provide insights into Asteraceae palaeo-polyploidization history and plant inulin production.</title>
        <authorList>
            <person name="Fan W."/>
            <person name="Wang S."/>
            <person name="Wang H."/>
            <person name="Wang A."/>
            <person name="Jiang F."/>
            <person name="Liu H."/>
            <person name="Zhao H."/>
            <person name="Xu D."/>
            <person name="Zhang Y."/>
        </authorList>
    </citation>
    <scope>NUCLEOTIDE SEQUENCE [LARGE SCALE GENOMIC DNA]</scope>
    <source>
        <strain evidence="2">cv. Punajuju</strain>
    </source>
</reference>
<dbReference type="Proteomes" id="UP001055811">
    <property type="component" value="Linkage Group LG08"/>
</dbReference>